<name>A0ABD1CU24_CULPP</name>
<reference evidence="1 2" key="1">
    <citation type="submission" date="2024-05" db="EMBL/GenBank/DDBJ databases">
        <title>Culex pipiens pipiens assembly and annotation.</title>
        <authorList>
            <person name="Alout H."/>
            <person name="Durand T."/>
        </authorList>
    </citation>
    <scope>NUCLEOTIDE SEQUENCE [LARGE SCALE GENOMIC DNA]</scope>
    <source>
        <strain evidence="1">HA-2024</strain>
        <tissue evidence="1">Whole body</tissue>
    </source>
</reference>
<feature type="non-terminal residue" evidence="1">
    <location>
        <position position="32"/>
    </location>
</feature>
<comment type="caution">
    <text evidence="1">The sequence shown here is derived from an EMBL/GenBank/DDBJ whole genome shotgun (WGS) entry which is preliminary data.</text>
</comment>
<evidence type="ECO:0008006" key="3">
    <source>
        <dbReference type="Google" id="ProtNLM"/>
    </source>
</evidence>
<accession>A0ABD1CU24</accession>
<organism evidence="1 2">
    <name type="scientific">Culex pipiens pipiens</name>
    <name type="common">Northern house mosquito</name>
    <dbReference type="NCBI Taxonomy" id="38569"/>
    <lineage>
        <taxon>Eukaryota</taxon>
        <taxon>Metazoa</taxon>
        <taxon>Ecdysozoa</taxon>
        <taxon>Arthropoda</taxon>
        <taxon>Hexapoda</taxon>
        <taxon>Insecta</taxon>
        <taxon>Pterygota</taxon>
        <taxon>Neoptera</taxon>
        <taxon>Endopterygota</taxon>
        <taxon>Diptera</taxon>
        <taxon>Nematocera</taxon>
        <taxon>Culicoidea</taxon>
        <taxon>Culicidae</taxon>
        <taxon>Culicinae</taxon>
        <taxon>Culicini</taxon>
        <taxon>Culex</taxon>
        <taxon>Culex</taxon>
    </lineage>
</organism>
<proteinExistence type="predicted"/>
<evidence type="ECO:0000313" key="2">
    <source>
        <dbReference type="Proteomes" id="UP001562425"/>
    </source>
</evidence>
<keyword evidence="2" id="KW-1185">Reference proteome</keyword>
<dbReference type="AlphaFoldDB" id="A0ABD1CU24"/>
<evidence type="ECO:0000313" key="1">
    <source>
        <dbReference type="EMBL" id="KAL1379209.1"/>
    </source>
</evidence>
<dbReference type="EMBL" id="JBEHCU010009804">
    <property type="protein sequence ID" value="KAL1379209.1"/>
    <property type="molecule type" value="Genomic_DNA"/>
</dbReference>
<dbReference type="Proteomes" id="UP001562425">
    <property type="component" value="Unassembled WGS sequence"/>
</dbReference>
<protein>
    <recommendedName>
        <fullName evidence="3">Chorein N-terminal domain-containing protein</fullName>
    </recommendedName>
</protein>
<gene>
    <name evidence="1" type="ORF">pipiens_015060</name>
</gene>
<sequence length="32" mass="3678">MLRELIAWVLNNYLGKYVENLNTAQLTIALLS</sequence>